<accession>A0A8J4GSU8</accession>
<feature type="domain" description="Glycosyl transferase family 1" evidence="2">
    <location>
        <begin position="78"/>
        <end position="125"/>
    </location>
</feature>
<organism evidence="3 4">
    <name type="scientific">Volvox reticuliferus</name>
    <dbReference type="NCBI Taxonomy" id="1737510"/>
    <lineage>
        <taxon>Eukaryota</taxon>
        <taxon>Viridiplantae</taxon>
        <taxon>Chlorophyta</taxon>
        <taxon>core chlorophytes</taxon>
        <taxon>Chlorophyceae</taxon>
        <taxon>CS clade</taxon>
        <taxon>Chlamydomonadales</taxon>
        <taxon>Volvocaceae</taxon>
        <taxon>Volvox</taxon>
    </lineage>
</organism>
<evidence type="ECO:0000313" key="3">
    <source>
        <dbReference type="EMBL" id="GIM14390.1"/>
    </source>
</evidence>
<evidence type="ECO:0000259" key="2">
    <source>
        <dbReference type="Pfam" id="PF00534"/>
    </source>
</evidence>
<sequence length="293" mass="29500">GKSAVSTAAAPAIPVSAVALATHLSAPPEAASGAGTAPIAVGTQAAPAAAATAPAEPSFAATISSAGAYAPLEIWEPQPDVSRVLAGCVAVLAPSLWLEAWGMVVTEALLRGLPAIVSNLGGLPEAGMGVCPTVPVEPIRIPSGRDGVPDWDARKYPKQDIDAWERALLSLLRLDSSVEAGADSGGRDGVHDDVGGCDHVSGNNRVYADHGGISADGKDGSGSSGRVVGGGGNCVAGNKMLDISSGAVVHQSEAGGSSAWERLSREGRSLALAHVQRADVLLSEWLTWLARLC</sequence>
<keyword evidence="1" id="KW-0328">Glycosyltransferase</keyword>
<evidence type="ECO:0000256" key="1">
    <source>
        <dbReference type="ARBA" id="ARBA00022676"/>
    </source>
</evidence>
<dbReference type="EMBL" id="BNCQ01000056">
    <property type="protein sequence ID" value="GIM14390.1"/>
    <property type="molecule type" value="Genomic_DNA"/>
</dbReference>
<dbReference type="AlphaFoldDB" id="A0A8J4GSU8"/>
<comment type="caution">
    <text evidence="3">The sequence shown here is derived from an EMBL/GenBank/DDBJ whole genome shotgun (WGS) entry which is preliminary data.</text>
</comment>
<dbReference type="GO" id="GO:0016757">
    <property type="term" value="F:glycosyltransferase activity"/>
    <property type="evidence" value="ECO:0007669"/>
    <property type="project" value="UniProtKB-KW"/>
</dbReference>
<dbReference type="Gene3D" id="3.40.50.2000">
    <property type="entry name" value="Glycogen Phosphorylase B"/>
    <property type="match status" value="1"/>
</dbReference>
<protein>
    <recommendedName>
        <fullName evidence="2">Glycosyl transferase family 1 domain-containing protein</fullName>
    </recommendedName>
</protein>
<dbReference type="Pfam" id="PF00534">
    <property type="entry name" value="Glycos_transf_1"/>
    <property type="match status" value="1"/>
</dbReference>
<dbReference type="SUPFAM" id="SSF53756">
    <property type="entry name" value="UDP-Glycosyltransferase/glycogen phosphorylase"/>
    <property type="match status" value="1"/>
</dbReference>
<keyword evidence="1" id="KW-0808">Transferase</keyword>
<feature type="non-terminal residue" evidence="3">
    <location>
        <position position="1"/>
    </location>
</feature>
<dbReference type="Proteomes" id="UP000722791">
    <property type="component" value="Unassembled WGS sequence"/>
</dbReference>
<name>A0A8J4GSU8_9CHLO</name>
<reference evidence="3" key="1">
    <citation type="journal article" date="2021" name="Proc. Natl. Acad. Sci. U.S.A.">
        <title>Three genomes in the algal genus Volvox reveal the fate of a haploid sex-determining region after a transition to homothallism.</title>
        <authorList>
            <person name="Yamamoto K."/>
            <person name="Hamaji T."/>
            <person name="Kawai-Toyooka H."/>
            <person name="Matsuzaki R."/>
            <person name="Takahashi F."/>
            <person name="Nishimura Y."/>
            <person name="Kawachi M."/>
            <person name="Noguchi H."/>
            <person name="Minakuchi Y."/>
            <person name="Umen J.G."/>
            <person name="Toyoda A."/>
            <person name="Nozaki H."/>
        </authorList>
    </citation>
    <scope>NUCLEOTIDE SEQUENCE</scope>
    <source>
        <strain evidence="3">NIES-3785</strain>
    </source>
</reference>
<gene>
    <name evidence="3" type="ORF">Vretimale_17344</name>
</gene>
<evidence type="ECO:0000313" key="4">
    <source>
        <dbReference type="Proteomes" id="UP000722791"/>
    </source>
</evidence>
<proteinExistence type="predicted"/>
<dbReference type="InterPro" id="IPR001296">
    <property type="entry name" value="Glyco_trans_1"/>
</dbReference>